<dbReference type="RefSeq" id="WP_196261886.1">
    <property type="nucleotide sequence ID" value="NZ_JADQDN010000001.1"/>
</dbReference>
<comment type="caution">
    <text evidence="1">The sequence shown here is derived from an EMBL/GenBank/DDBJ whole genome shotgun (WGS) entry which is preliminary data.</text>
</comment>
<accession>A0ABS0HMF4</accession>
<organism evidence="1 2">
    <name type="scientific">Microvirga terrestris</name>
    <dbReference type="NCBI Taxonomy" id="2791024"/>
    <lineage>
        <taxon>Bacteria</taxon>
        <taxon>Pseudomonadati</taxon>
        <taxon>Pseudomonadota</taxon>
        <taxon>Alphaproteobacteria</taxon>
        <taxon>Hyphomicrobiales</taxon>
        <taxon>Methylobacteriaceae</taxon>
        <taxon>Microvirga</taxon>
    </lineage>
</organism>
<name>A0ABS0HMF4_9HYPH</name>
<evidence type="ECO:0000313" key="1">
    <source>
        <dbReference type="EMBL" id="MBF9194446.1"/>
    </source>
</evidence>
<dbReference type="EMBL" id="JADQDN010000001">
    <property type="protein sequence ID" value="MBF9194446.1"/>
    <property type="molecule type" value="Genomic_DNA"/>
</dbReference>
<evidence type="ECO:0000313" key="2">
    <source>
        <dbReference type="Proteomes" id="UP000611708"/>
    </source>
</evidence>
<proteinExistence type="predicted"/>
<reference evidence="1 2" key="1">
    <citation type="submission" date="2020-11" db="EMBL/GenBank/DDBJ databases">
        <authorList>
            <person name="Kim M.K."/>
        </authorList>
    </citation>
    <scope>NUCLEOTIDE SEQUENCE [LARGE SCALE GENOMIC DNA]</scope>
    <source>
        <strain evidence="1 2">BT290</strain>
    </source>
</reference>
<keyword evidence="2" id="KW-1185">Reference proteome</keyword>
<protein>
    <recommendedName>
        <fullName evidence="3">Restriction endonuclease</fullName>
    </recommendedName>
</protein>
<dbReference type="Proteomes" id="UP000611708">
    <property type="component" value="Unassembled WGS sequence"/>
</dbReference>
<sequence>MMAGQNDRKCCRICWNTKHWREPTGEAAKLEAEDSFVSRNRFGHEEWLFNFSWIHPSENSSSKGFKYGYLQPIGKYRTAYEGNALDILLYTLGPNKKRIAVAEISNLFVPPVKELKRAVAFMRKNRWLHEMMDDLGALGVSSSMLEEPAEHIFNVRFDPDQVTFFDPMIVLPETHKTYRSNRYQPLNWDGTSPLQNENTAIQVYGNRDGKRRSEEDRTRAAIEGVRYSPRHVKLQNALHDFFCKKYGKKSVYYERNFVDLALNVNNSLTYYEIKIAPTAKSCIREALGQLLEYGFYPNEQRCERLVIVGDGTATADDRAYIQYLRREFKLPVFYQCWSWQKGILLEAV</sequence>
<gene>
    <name evidence="1" type="ORF">I2H36_00205</name>
</gene>
<evidence type="ECO:0008006" key="3">
    <source>
        <dbReference type="Google" id="ProtNLM"/>
    </source>
</evidence>